<dbReference type="InterPro" id="IPR018673">
    <property type="entry name" value="DUF2141"/>
</dbReference>
<protein>
    <recommendedName>
        <fullName evidence="4">DUF2141 domain-containing protein</fullName>
    </recommendedName>
</protein>
<organism evidence="2 3">
    <name type="scientific">Sphingomonas panacis</name>
    <dbReference type="NCBI Taxonomy" id="1560345"/>
    <lineage>
        <taxon>Bacteria</taxon>
        <taxon>Pseudomonadati</taxon>
        <taxon>Pseudomonadota</taxon>
        <taxon>Alphaproteobacteria</taxon>
        <taxon>Sphingomonadales</taxon>
        <taxon>Sphingomonadaceae</taxon>
        <taxon>Sphingomonas</taxon>
    </lineage>
</organism>
<name>A0A1B3ZCQ4_9SPHN</name>
<evidence type="ECO:0000313" key="3">
    <source>
        <dbReference type="Proteomes" id="UP000094256"/>
    </source>
</evidence>
<dbReference type="RefSeq" id="WP_240502044.1">
    <property type="nucleotide sequence ID" value="NZ_CP014168.1"/>
</dbReference>
<accession>A0A1B3ZCQ4</accession>
<keyword evidence="1" id="KW-0732">Signal</keyword>
<dbReference type="AlphaFoldDB" id="A0A1B3ZCQ4"/>
<evidence type="ECO:0008006" key="4">
    <source>
        <dbReference type="Google" id="ProtNLM"/>
    </source>
</evidence>
<feature type="chain" id="PRO_5008556411" description="DUF2141 domain-containing protein" evidence="1">
    <location>
        <begin position="39"/>
        <end position="186"/>
    </location>
</feature>
<dbReference type="Pfam" id="PF09912">
    <property type="entry name" value="DUF2141"/>
    <property type="match status" value="1"/>
</dbReference>
<feature type="signal peptide" evidence="1">
    <location>
        <begin position="1"/>
        <end position="38"/>
    </location>
</feature>
<evidence type="ECO:0000256" key="1">
    <source>
        <dbReference type="SAM" id="SignalP"/>
    </source>
</evidence>
<dbReference type="STRING" id="1560345.AWL63_15810"/>
<gene>
    <name evidence="2" type="ORF">AWL63_15810</name>
</gene>
<dbReference type="KEGG" id="span:AWL63_15810"/>
<proteinExistence type="predicted"/>
<sequence length="186" mass="19926">MKRIARNHISLGMNISSSRASLASLAVVIASLGNPAVAEVVGADAAACSDPSAAAVRVHITGFKTGDGSVRVQAYGSNPADFLATGKWVRRVEVQLQGRRSLDVCLRLPHFGDYAVAVRHDANANRKSDWNDGGGFSRNPRLSLFHLKPAYADVAVTVSRDTPAIPIVMNYRQGFSIAPMRDAARR</sequence>
<dbReference type="Proteomes" id="UP000094256">
    <property type="component" value="Chromosome"/>
</dbReference>
<reference evidence="2 3" key="1">
    <citation type="submission" date="2016-01" db="EMBL/GenBank/DDBJ databases">
        <title>Complete genome and mega plasmid sequence of Sphingomonas panacis DCY99 elicits systemic resistance in rice to Xanthomonas oryzae.</title>
        <authorList>
            <person name="Kim Y.J."/>
            <person name="Yang D.C."/>
            <person name="Sing P."/>
        </authorList>
    </citation>
    <scope>NUCLEOTIDE SEQUENCE [LARGE SCALE GENOMIC DNA]</scope>
    <source>
        <strain evidence="2 3">DCY99</strain>
    </source>
</reference>
<dbReference type="EMBL" id="CP014168">
    <property type="protein sequence ID" value="AOH85206.1"/>
    <property type="molecule type" value="Genomic_DNA"/>
</dbReference>
<keyword evidence="3" id="KW-1185">Reference proteome</keyword>
<evidence type="ECO:0000313" key="2">
    <source>
        <dbReference type="EMBL" id="AOH85206.1"/>
    </source>
</evidence>